<dbReference type="PANTHER" id="PTHR30126">
    <property type="entry name" value="HTH-TYPE TRANSCRIPTIONAL REGULATOR"/>
    <property type="match status" value="1"/>
</dbReference>
<dbReference type="Gene3D" id="3.40.190.10">
    <property type="entry name" value="Periplasmic binding protein-like II"/>
    <property type="match status" value="2"/>
</dbReference>
<dbReference type="Pfam" id="PF00126">
    <property type="entry name" value="HTH_1"/>
    <property type="match status" value="1"/>
</dbReference>
<evidence type="ECO:0000256" key="2">
    <source>
        <dbReference type="ARBA" id="ARBA00023015"/>
    </source>
</evidence>
<dbReference type="EMBL" id="MCIA01000015">
    <property type="protein sequence ID" value="RKD31840.1"/>
    <property type="molecule type" value="Genomic_DNA"/>
</dbReference>
<dbReference type="InterPro" id="IPR036388">
    <property type="entry name" value="WH-like_DNA-bd_sf"/>
</dbReference>
<name>A0A419T2R4_9FIRM</name>
<dbReference type="CDD" id="cd05466">
    <property type="entry name" value="PBP2_LTTR_substrate"/>
    <property type="match status" value="1"/>
</dbReference>
<dbReference type="Proteomes" id="UP000284277">
    <property type="component" value="Unassembled WGS sequence"/>
</dbReference>
<comment type="caution">
    <text evidence="6">The sequence shown here is derived from an EMBL/GenBank/DDBJ whole genome shotgun (WGS) entry which is preliminary data.</text>
</comment>
<dbReference type="InterPro" id="IPR000847">
    <property type="entry name" value="LysR_HTH_N"/>
</dbReference>
<dbReference type="OrthoDB" id="9785745at2"/>
<keyword evidence="4" id="KW-0804">Transcription</keyword>
<keyword evidence="2" id="KW-0805">Transcription regulation</keyword>
<proteinExistence type="inferred from homology"/>
<dbReference type="PROSITE" id="PS50931">
    <property type="entry name" value="HTH_LYSR"/>
    <property type="match status" value="1"/>
</dbReference>
<dbReference type="InterPro" id="IPR005119">
    <property type="entry name" value="LysR_subst-bd"/>
</dbReference>
<dbReference type="AlphaFoldDB" id="A0A419T2R4"/>
<accession>A0A419T2R4</accession>
<dbReference type="InterPro" id="IPR036390">
    <property type="entry name" value="WH_DNA-bd_sf"/>
</dbReference>
<gene>
    <name evidence="6" type="ORF">BET01_18900</name>
</gene>
<keyword evidence="7" id="KW-1185">Reference proteome</keyword>
<dbReference type="Pfam" id="PF03466">
    <property type="entry name" value="LysR_substrate"/>
    <property type="match status" value="1"/>
</dbReference>
<evidence type="ECO:0000256" key="1">
    <source>
        <dbReference type="ARBA" id="ARBA00009437"/>
    </source>
</evidence>
<protein>
    <recommendedName>
        <fullName evidence="5">HTH lysR-type domain-containing protein</fullName>
    </recommendedName>
</protein>
<dbReference type="GO" id="GO:0000976">
    <property type="term" value="F:transcription cis-regulatory region binding"/>
    <property type="evidence" value="ECO:0007669"/>
    <property type="project" value="TreeGrafter"/>
</dbReference>
<dbReference type="GO" id="GO:0003700">
    <property type="term" value="F:DNA-binding transcription factor activity"/>
    <property type="evidence" value="ECO:0007669"/>
    <property type="project" value="InterPro"/>
</dbReference>
<reference evidence="6 7" key="1">
    <citation type="submission" date="2016-08" db="EMBL/GenBank/DDBJ databases">
        <title>A new outlook on sporulation: Clostridium algidixylanolyticum.</title>
        <authorList>
            <person name="Poppleton D.I."/>
            <person name="Gribaldo S."/>
        </authorList>
    </citation>
    <scope>NUCLEOTIDE SEQUENCE [LARGE SCALE GENOMIC DNA]</scope>
    <source>
        <strain evidence="6 7">SPL73</strain>
    </source>
</reference>
<sequence length="294" mass="33678">MNTQQLQCFISVADKLNFSKAAEELYLSPPTVTHHIQTLEAELNTKLFIRTSKMVRLTEAGTFFYGDAKEILMKIDISKKRAEKAATRNISFLRIGCTSNAELQSLSIILSNLQIEYPRVYPVIIIKDYSQLIALFDDKQLDIMLLTKEMIKDTRDCTFKRLKVITKYAVMSVDSPLSAYKKLTFDDLKESCLITLHPDLIPFQYKDKVQQKLTFHSQQHLGFICENDQVGILLAKSGYGIAILPAYCISADIKDIIAIPIQEQETMEYGIAYQSKPKEKYIKYFIDNFSLPEI</sequence>
<dbReference type="Gene3D" id="1.10.10.10">
    <property type="entry name" value="Winged helix-like DNA-binding domain superfamily/Winged helix DNA-binding domain"/>
    <property type="match status" value="1"/>
</dbReference>
<dbReference type="SUPFAM" id="SSF46785">
    <property type="entry name" value="Winged helix' DNA-binding domain"/>
    <property type="match status" value="1"/>
</dbReference>
<dbReference type="PANTHER" id="PTHR30126:SF40">
    <property type="entry name" value="HTH-TYPE TRANSCRIPTIONAL REGULATOR GLTR"/>
    <property type="match status" value="1"/>
</dbReference>
<evidence type="ECO:0000259" key="5">
    <source>
        <dbReference type="PROSITE" id="PS50931"/>
    </source>
</evidence>
<evidence type="ECO:0000256" key="3">
    <source>
        <dbReference type="ARBA" id="ARBA00023125"/>
    </source>
</evidence>
<feature type="domain" description="HTH lysR-type" evidence="5">
    <location>
        <begin position="1"/>
        <end position="58"/>
    </location>
</feature>
<comment type="similarity">
    <text evidence="1">Belongs to the LysR transcriptional regulatory family.</text>
</comment>
<dbReference type="FunFam" id="1.10.10.10:FF:000001">
    <property type="entry name" value="LysR family transcriptional regulator"/>
    <property type="match status" value="1"/>
</dbReference>
<keyword evidence="3" id="KW-0238">DNA-binding</keyword>
<organism evidence="6 7">
    <name type="scientific">Lacrimispora algidixylanolytica</name>
    <dbReference type="NCBI Taxonomy" id="94868"/>
    <lineage>
        <taxon>Bacteria</taxon>
        <taxon>Bacillati</taxon>
        <taxon>Bacillota</taxon>
        <taxon>Clostridia</taxon>
        <taxon>Lachnospirales</taxon>
        <taxon>Lachnospiraceae</taxon>
        <taxon>Lacrimispora</taxon>
    </lineage>
</organism>
<dbReference type="RefSeq" id="WP_120196744.1">
    <property type="nucleotide sequence ID" value="NZ_MCIA01000015.1"/>
</dbReference>
<dbReference type="SUPFAM" id="SSF53850">
    <property type="entry name" value="Periplasmic binding protein-like II"/>
    <property type="match status" value="1"/>
</dbReference>
<evidence type="ECO:0000313" key="7">
    <source>
        <dbReference type="Proteomes" id="UP000284277"/>
    </source>
</evidence>
<evidence type="ECO:0000313" key="6">
    <source>
        <dbReference type="EMBL" id="RKD31840.1"/>
    </source>
</evidence>
<evidence type="ECO:0000256" key="4">
    <source>
        <dbReference type="ARBA" id="ARBA00023163"/>
    </source>
</evidence>
<dbReference type="PRINTS" id="PR00039">
    <property type="entry name" value="HTHLYSR"/>
</dbReference>